<comment type="caution">
    <text evidence="7">The sequence shown here is derived from an EMBL/GenBank/DDBJ whole genome shotgun (WGS) entry which is preliminary data.</text>
</comment>
<evidence type="ECO:0000256" key="2">
    <source>
        <dbReference type="ARBA" id="ARBA00022741"/>
    </source>
</evidence>
<feature type="domain" description="Protein kinase" evidence="6">
    <location>
        <begin position="98"/>
        <end position="396"/>
    </location>
</feature>
<gene>
    <name evidence="7" type="ORF">HNR46_001899</name>
</gene>
<dbReference type="PANTHER" id="PTHR43289:SF6">
    <property type="entry name" value="SERINE_THREONINE-PROTEIN KINASE NEKL-3"/>
    <property type="match status" value="1"/>
</dbReference>
<name>A0A840VCM0_9BACT</name>
<reference evidence="7 8" key="1">
    <citation type="submission" date="2020-08" db="EMBL/GenBank/DDBJ databases">
        <title>Genomic Encyclopedia of Type Strains, Phase IV (KMG-IV): sequencing the most valuable type-strain genomes for metagenomic binning, comparative biology and taxonomic classification.</title>
        <authorList>
            <person name="Goeker M."/>
        </authorList>
    </citation>
    <scope>NUCLEOTIDE SEQUENCE [LARGE SCALE GENOMIC DNA]</scope>
    <source>
        <strain evidence="7 8">YC6886</strain>
    </source>
</reference>
<dbReference type="RefSeq" id="WP_184018024.1">
    <property type="nucleotide sequence ID" value="NZ_JACHFD010000008.1"/>
</dbReference>
<organism evidence="7 8">
    <name type="scientific">Haloferula luteola</name>
    <dbReference type="NCBI Taxonomy" id="595692"/>
    <lineage>
        <taxon>Bacteria</taxon>
        <taxon>Pseudomonadati</taxon>
        <taxon>Verrucomicrobiota</taxon>
        <taxon>Verrucomicrobiia</taxon>
        <taxon>Verrucomicrobiales</taxon>
        <taxon>Verrucomicrobiaceae</taxon>
        <taxon>Haloferula</taxon>
    </lineage>
</organism>
<dbReference type="PROSITE" id="PS50011">
    <property type="entry name" value="PROTEIN_KINASE_DOM"/>
    <property type="match status" value="1"/>
</dbReference>
<keyword evidence="8" id="KW-1185">Reference proteome</keyword>
<dbReference type="PROSITE" id="PS00107">
    <property type="entry name" value="PROTEIN_KINASE_ATP"/>
    <property type="match status" value="1"/>
</dbReference>
<dbReference type="InterPro" id="IPR008271">
    <property type="entry name" value="Ser/Thr_kinase_AS"/>
</dbReference>
<keyword evidence="2 5" id="KW-0547">Nucleotide-binding</keyword>
<evidence type="ECO:0000313" key="7">
    <source>
        <dbReference type="EMBL" id="MBB5351660.1"/>
    </source>
</evidence>
<dbReference type="InterPro" id="IPR017441">
    <property type="entry name" value="Protein_kinase_ATP_BS"/>
</dbReference>
<protein>
    <recommendedName>
        <fullName evidence="6">Protein kinase domain-containing protein</fullName>
    </recommendedName>
</protein>
<sequence>MKDDELGREVQNAILEVALSMDEPELLDHFLRQALGDHPEAMEEMRGLVEASRRSMGFFLEAADQRRDLAAECCAEQEPFSTLSVTTDEQVGEVLGDYCLVARLGEGSGGVIYEAEQGQPIQRRVAVKILRAGMDTELMIARFESERQALALMDHPHISRVLDAGATPAGRPYFVMELVEGEKITLYCDRHQLGLVERLQLFVEVCRAIEHAHQKGIIHRDIKPSNILVATHEGRPVPKVIDFGIAKMVHPLGEGRKVITFHDELFGTPAYMSPEQIDLAGLDVDTRSDIYSLGILLHELLTGVTPLDEDEMANLGVSALRDRVLNAAMQLPSRRCAMMPPDRATEMARVRGCDVRAWIAAVAGDLDGIVMKATERSRHHRYQTVDALAVDIGRHLQDLPVSARAPSRAYLLGKFVRRNRAACAVAAGVAGLLITGLVTTTTLYKRERRALDEQSRLRMEAQAARKEEERLRWQADARSNLARVAFLLNQNRVEEADELRQRYPITAIEPSLEAAAVFRALGDWNASHDRWDQALECFRLLIQANRLEQSTRILEGSDLMACGIALLYRHQPDFPEFREEILDRYLPATTQVGAEHLLKVCCAAPAGPEMLARLETSVESLGDPADAVFPGWAALSLGLYHLRGDDLNAASRVAWEGLALKDAKSSCTAALHCVLAMTEARRERSKIARSHWEEARKLAQDCGKDDFIEGEPIEAVWFDWALVAYLLDEASHTLERVGASTK</sequence>
<dbReference type="SMART" id="SM00220">
    <property type="entry name" value="S_TKc"/>
    <property type="match status" value="1"/>
</dbReference>
<dbReference type="Proteomes" id="UP000557717">
    <property type="component" value="Unassembled WGS sequence"/>
</dbReference>
<dbReference type="PANTHER" id="PTHR43289">
    <property type="entry name" value="MITOGEN-ACTIVATED PROTEIN KINASE KINASE KINASE 20-RELATED"/>
    <property type="match status" value="1"/>
</dbReference>
<dbReference type="GO" id="GO:0005524">
    <property type="term" value="F:ATP binding"/>
    <property type="evidence" value="ECO:0007669"/>
    <property type="project" value="UniProtKB-UniRule"/>
</dbReference>
<evidence type="ECO:0000256" key="5">
    <source>
        <dbReference type="PROSITE-ProRule" id="PRU10141"/>
    </source>
</evidence>
<feature type="binding site" evidence="5">
    <location>
        <position position="128"/>
    </location>
    <ligand>
        <name>ATP</name>
        <dbReference type="ChEBI" id="CHEBI:30616"/>
    </ligand>
</feature>
<dbReference type="InterPro" id="IPR011009">
    <property type="entry name" value="Kinase-like_dom_sf"/>
</dbReference>
<evidence type="ECO:0000259" key="6">
    <source>
        <dbReference type="PROSITE" id="PS50011"/>
    </source>
</evidence>
<dbReference type="InterPro" id="IPR000719">
    <property type="entry name" value="Prot_kinase_dom"/>
</dbReference>
<evidence type="ECO:0000313" key="8">
    <source>
        <dbReference type="Proteomes" id="UP000557717"/>
    </source>
</evidence>
<evidence type="ECO:0000256" key="3">
    <source>
        <dbReference type="ARBA" id="ARBA00022777"/>
    </source>
</evidence>
<dbReference type="EMBL" id="JACHFD010000008">
    <property type="protein sequence ID" value="MBB5351660.1"/>
    <property type="molecule type" value="Genomic_DNA"/>
</dbReference>
<dbReference type="SUPFAM" id="SSF56112">
    <property type="entry name" value="Protein kinase-like (PK-like)"/>
    <property type="match status" value="1"/>
</dbReference>
<dbReference type="PROSITE" id="PS00108">
    <property type="entry name" value="PROTEIN_KINASE_ST"/>
    <property type="match status" value="1"/>
</dbReference>
<dbReference type="CDD" id="cd14014">
    <property type="entry name" value="STKc_PknB_like"/>
    <property type="match status" value="1"/>
</dbReference>
<keyword evidence="1" id="KW-0808">Transferase</keyword>
<keyword evidence="4 5" id="KW-0067">ATP-binding</keyword>
<dbReference type="Pfam" id="PF00069">
    <property type="entry name" value="Pkinase"/>
    <property type="match status" value="1"/>
</dbReference>
<dbReference type="Gene3D" id="1.10.510.10">
    <property type="entry name" value="Transferase(Phosphotransferase) domain 1"/>
    <property type="match status" value="1"/>
</dbReference>
<dbReference type="GO" id="GO:0004674">
    <property type="term" value="F:protein serine/threonine kinase activity"/>
    <property type="evidence" value="ECO:0007669"/>
    <property type="project" value="TreeGrafter"/>
</dbReference>
<proteinExistence type="predicted"/>
<dbReference type="AlphaFoldDB" id="A0A840VCM0"/>
<keyword evidence="3" id="KW-0418">Kinase</keyword>
<evidence type="ECO:0000256" key="1">
    <source>
        <dbReference type="ARBA" id="ARBA00022679"/>
    </source>
</evidence>
<accession>A0A840VCM0</accession>
<evidence type="ECO:0000256" key="4">
    <source>
        <dbReference type="ARBA" id="ARBA00022840"/>
    </source>
</evidence>